<organism evidence="2 3">
    <name type="scientific">Knoellia remsis</name>
    <dbReference type="NCBI Taxonomy" id="407159"/>
    <lineage>
        <taxon>Bacteria</taxon>
        <taxon>Bacillati</taxon>
        <taxon>Actinomycetota</taxon>
        <taxon>Actinomycetes</taxon>
        <taxon>Micrococcales</taxon>
        <taxon>Intrasporangiaceae</taxon>
        <taxon>Knoellia</taxon>
    </lineage>
</organism>
<dbReference type="InterPro" id="IPR019236">
    <property type="entry name" value="APP1_cat"/>
</dbReference>
<dbReference type="InterPro" id="IPR023214">
    <property type="entry name" value="HAD_sf"/>
</dbReference>
<gene>
    <name evidence="2" type="ORF">BCF74_12611</name>
</gene>
<keyword evidence="3" id="KW-1185">Reference proteome</keyword>
<dbReference type="AlphaFoldDB" id="A0A2T0U7V4"/>
<feature type="domain" description="Phosphatidate phosphatase APP1 catalytic" evidence="1">
    <location>
        <begin position="151"/>
        <end position="302"/>
    </location>
</feature>
<dbReference type="EMBL" id="PVTI01000026">
    <property type="protein sequence ID" value="PRY53997.1"/>
    <property type="molecule type" value="Genomic_DNA"/>
</dbReference>
<sequence>MARPHLAALVEDAWNRRKSDTLRERGWGTKIVPHTGYGNVTFVRVLARVLMSRDPMREVSGDAAGSVQSLKSADEETRGWRAFVTAPAIDVPVSVRIGERVIDGRTDRSGLVDLTIHGHGLGPGWHQVEISSPLARPRQASVLVIGTSQTFGIVSDIDDTVLATSLPRPLIAGWNTFVKAEGTRHPVPGMATFYRRLMEEHPGAPIIYLSTGAWNTAPSLTRFLRRNGYPPGPMLLTDWGPTHTGWFRSGQDHKRSALARLARELPHVRWLLVGDDGQNDPKLYTEFASRRPEAVRGIAIRQLSVGEQVLSHGIPVANDDLAPAPTEDIAAPVVRAPDGYALSRLVGPIVSGDVVGADVAADASAGVRALEASDMWGV</sequence>
<reference evidence="2 3" key="1">
    <citation type="submission" date="2018-03" db="EMBL/GenBank/DDBJ databases">
        <title>Genomic Encyclopedia of Archaeal and Bacterial Type Strains, Phase II (KMG-II): from individual species to whole genera.</title>
        <authorList>
            <person name="Goeker M."/>
        </authorList>
    </citation>
    <scope>NUCLEOTIDE SEQUENCE [LARGE SCALE GENOMIC DNA]</scope>
    <source>
        <strain evidence="2 3">ATCC BAA-1496</strain>
    </source>
</reference>
<protein>
    <submittedName>
        <fullName evidence="2">Phosphatidate phosphatase APP1</fullName>
    </submittedName>
</protein>
<dbReference type="OrthoDB" id="9789875at2"/>
<dbReference type="Gene3D" id="3.40.50.1000">
    <property type="entry name" value="HAD superfamily/HAD-like"/>
    <property type="match status" value="1"/>
</dbReference>
<proteinExistence type="predicted"/>
<evidence type="ECO:0000259" key="1">
    <source>
        <dbReference type="Pfam" id="PF09949"/>
    </source>
</evidence>
<dbReference type="RefSeq" id="WP_106298562.1">
    <property type="nucleotide sequence ID" value="NZ_PVTI01000026.1"/>
</dbReference>
<evidence type="ECO:0000313" key="3">
    <source>
        <dbReference type="Proteomes" id="UP000237822"/>
    </source>
</evidence>
<dbReference type="PANTHER" id="PTHR28208:SF3">
    <property type="entry name" value="PHOSPHATIDATE PHOSPHATASE APP1"/>
    <property type="match status" value="1"/>
</dbReference>
<dbReference type="InterPro" id="IPR052935">
    <property type="entry name" value="Mg2+_PAP"/>
</dbReference>
<dbReference type="GO" id="GO:0008195">
    <property type="term" value="F:phosphatidate phosphatase activity"/>
    <property type="evidence" value="ECO:0007669"/>
    <property type="project" value="InterPro"/>
</dbReference>
<evidence type="ECO:0000313" key="2">
    <source>
        <dbReference type="EMBL" id="PRY53997.1"/>
    </source>
</evidence>
<comment type="caution">
    <text evidence="2">The sequence shown here is derived from an EMBL/GenBank/DDBJ whole genome shotgun (WGS) entry which is preliminary data.</text>
</comment>
<dbReference type="PANTHER" id="PTHR28208">
    <property type="entry name" value="PHOSPHATIDATE PHOSPHATASE APP1"/>
    <property type="match status" value="1"/>
</dbReference>
<dbReference type="Proteomes" id="UP000237822">
    <property type="component" value="Unassembled WGS sequence"/>
</dbReference>
<accession>A0A2T0U7V4</accession>
<name>A0A2T0U7V4_9MICO</name>
<dbReference type="Pfam" id="PF09949">
    <property type="entry name" value="APP1_cat"/>
    <property type="match status" value="1"/>
</dbReference>